<organism evidence="3 4">
    <name type="scientific">Brevundimonas albigilva</name>
    <dbReference type="NCBI Taxonomy" id="1312364"/>
    <lineage>
        <taxon>Bacteria</taxon>
        <taxon>Pseudomonadati</taxon>
        <taxon>Pseudomonadota</taxon>
        <taxon>Alphaproteobacteria</taxon>
        <taxon>Caulobacterales</taxon>
        <taxon>Caulobacteraceae</taxon>
        <taxon>Brevundimonas</taxon>
    </lineage>
</organism>
<reference evidence="3" key="1">
    <citation type="submission" date="2022-05" db="EMBL/GenBank/DDBJ databases">
        <title>Brevundimonas albigilva TT17 genome sequence.</title>
        <authorList>
            <person name="Lee K."/>
            <person name="Son H."/>
        </authorList>
    </citation>
    <scope>NUCLEOTIDE SEQUENCE</scope>
    <source>
        <strain evidence="3">TT17</strain>
    </source>
</reference>
<sequence>MRIMMLAALAVFSAALAAGGPAAAQDAGREQRLILSRELIAVSTGPNLAKSVEGYAAAEMEKTIAGQDDEEAAWVRANMPAMIGRMTNRIMADLAPVYADTFTIEELEAQIAFFRSPVGRQIAAKTIELATGQETVLQTAVLAMMTEFEAKFCAEFDCDAVGGQAAAKPTR</sequence>
<evidence type="ECO:0000259" key="2">
    <source>
        <dbReference type="Pfam" id="PF09832"/>
    </source>
</evidence>
<feature type="signal peptide" evidence="1">
    <location>
        <begin position="1"/>
        <end position="17"/>
    </location>
</feature>
<dbReference type="RefSeq" id="WP_249750148.1">
    <property type="nucleotide sequence ID" value="NZ_CP097298.1"/>
</dbReference>
<proteinExistence type="predicted"/>
<dbReference type="InterPro" id="IPR018637">
    <property type="entry name" value="DUF2059"/>
</dbReference>
<name>A0ABY4SMF9_9CAUL</name>
<evidence type="ECO:0000313" key="4">
    <source>
        <dbReference type="Proteomes" id="UP001055429"/>
    </source>
</evidence>
<feature type="domain" description="DUF2059" evidence="2">
    <location>
        <begin position="89"/>
        <end position="131"/>
    </location>
</feature>
<protein>
    <submittedName>
        <fullName evidence="3">DUF2059 domain-containing protein</fullName>
    </submittedName>
</protein>
<gene>
    <name evidence="3" type="ORF">M8231_09385</name>
</gene>
<dbReference type="Proteomes" id="UP001055429">
    <property type="component" value="Chromosome"/>
</dbReference>
<keyword evidence="4" id="KW-1185">Reference proteome</keyword>
<evidence type="ECO:0000256" key="1">
    <source>
        <dbReference type="SAM" id="SignalP"/>
    </source>
</evidence>
<keyword evidence="1" id="KW-0732">Signal</keyword>
<accession>A0ABY4SMF9</accession>
<dbReference type="EMBL" id="CP097649">
    <property type="protein sequence ID" value="URI14043.1"/>
    <property type="molecule type" value="Genomic_DNA"/>
</dbReference>
<evidence type="ECO:0000313" key="3">
    <source>
        <dbReference type="EMBL" id="URI14043.1"/>
    </source>
</evidence>
<feature type="chain" id="PRO_5046643252" evidence="1">
    <location>
        <begin position="18"/>
        <end position="171"/>
    </location>
</feature>
<dbReference type="Pfam" id="PF09832">
    <property type="entry name" value="DUF2059"/>
    <property type="match status" value="1"/>
</dbReference>